<sequence>MIRARQLQDQTEQAWCLTLATNAVIAWTTEYYGLAVEQMRRGGHRIDDEVLAHISPARSANINFFGAIEDDIDAELAALGPTGYRPLRVRDTLF</sequence>
<dbReference type="Proteomes" id="UP000008190">
    <property type="component" value="Chromosome"/>
</dbReference>
<dbReference type="eggNOG" id="COG4644">
    <property type="taxonomic scope" value="Bacteria"/>
</dbReference>
<evidence type="ECO:0000259" key="1">
    <source>
        <dbReference type="Pfam" id="PF01526"/>
    </source>
</evidence>
<evidence type="ECO:0000313" key="3">
    <source>
        <dbReference type="Proteomes" id="UP000008190"/>
    </source>
</evidence>
<evidence type="ECO:0000313" key="2">
    <source>
        <dbReference type="EMBL" id="CCF63490.1"/>
    </source>
</evidence>
<reference evidence="2 3" key="1">
    <citation type="journal article" date="2012" name="J. Bacteriol.">
        <title>Genome sequence of the human- and animal-pathogenic strain Nocardia cyriacigeorgica GUH-2.</title>
        <authorList>
            <person name="Zoropogui A."/>
            <person name="Pujic P."/>
            <person name="Normand P."/>
            <person name="Barbe V."/>
            <person name="Beaman B."/>
            <person name="Beaman L."/>
            <person name="Boiron P."/>
            <person name="Colinon C."/>
            <person name="Deredjian A."/>
            <person name="Graindorge A."/>
            <person name="Mangenot S."/>
            <person name="Nazaret S."/>
            <person name="Neto M."/>
            <person name="Petit S."/>
            <person name="Roche D."/>
            <person name="Vallenet D."/>
            <person name="Rodriguez-Nava V."/>
            <person name="Richard Y."/>
            <person name="Cournoyer B."/>
            <person name="Blaha D."/>
        </authorList>
    </citation>
    <scope>NUCLEOTIDE SEQUENCE [LARGE SCALE GENOMIC DNA]</scope>
    <source>
        <strain evidence="2 3">GUH-2</strain>
    </source>
</reference>
<dbReference type="Pfam" id="PF01526">
    <property type="entry name" value="DDE_Tnp_Tn3"/>
    <property type="match status" value="1"/>
</dbReference>
<dbReference type="AlphaFoldDB" id="H6R6X7"/>
<protein>
    <submittedName>
        <fullName evidence="2">Putative transposase</fullName>
    </submittedName>
</protein>
<dbReference type="EMBL" id="FO082843">
    <property type="protein sequence ID" value="CCF63490.1"/>
    <property type="molecule type" value="Genomic_DNA"/>
</dbReference>
<proteinExistence type="predicted"/>
<accession>H6R6X7</accession>
<dbReference type="KEGG" id="ncy:NOCYR_2721"/>
<dbReference type="STRING" id="1127134.NOCYR_2721"/>
<gene>
    <name evidence="2" type="ordered locus">NOCYR_2721</name>
</gene>
<dbReference type="GO" id="GO:0004803">
    <property type="term" value="F:transposase activity"/>
    <property type="evidence" value="ECO:0007669"/>
    <property type="project" value="InterPro"/>
</dbReference>
<dbReference type="InterPro" id="IPR002513">
    <property type="entry name" value="Tn3_Tnp_DDE_dom"/>
</dbReference>
<name>H6R6X7_NOCCG</name>
<organism evidence="2 3">
    <name type="scientific">Nocardia cyriacigeorgica (strain GUH-2)</name>
    <dbReference type="NCBI Taxonomy" id="1127134"/>
    <lineage>
        <taxon>Bacteria</taxon>
        <taxon>Bacillati</taxon>
        <taxon>Actinomycetota</taxon>
        <taxon>Actinomycetes</taxon>
        <taxon>Mycobacteriales</taxon>
        <taxon>Nocardiaceae</taxon>
        <taxon>Nocardia</taxon>
    </lineage>
</organism>
<dbReference type="GO" id="GO:0006313">
    <property type="term" value="P:DNA transposition"/>
    <property type="evidence" value="ECO:0007669"/>
    <property type="project" value="InterPro"/>
</dbReference>
<keyword evidence="3" id="KW-1185">Reference proteome</keyword>
<dbReference type="HOGENOM" id="CLU_2383228_0_0_11"/>
<feature type="domain" description="Tn3 transposase DDE" evidence="1">
    <location>
        <begin position="2"/>
        <end position="66"/>
    </location>
</feature>